<evidence type="ECO:0000256" key="3">
    <source>
        <dbReference type="ARBA" id="ARBA00022692"/>
    </source>
</evidence>
<evidence type="ECO:0000256" key="1">
    <source>
        <dbReference type="ARBA" id="ARBA00004141"/>
    </source>
</evidence>
<reference evidence="12 13" key="1">
    <citation type="journal article" date="2016" name="Mol. Biol. Evol.">
        <title>Comparative Genomics of Early-Diverging Mushroom-Forming Fungi Provides Insights into the Origins of Lignocellulose Decay Capabilities.</title>
        <authorList>
            <person name="Nagy L.G."/>
            <person name="Riley R."/>
            <person name="Tritt A."/>
            <person name="Adam C."/>
            <person name="Daum C."/>
            <person name="Floudas D."/>
            <person name="Sun H."/>
            <person name="Yadav J.S."/>
            <person name="Pangilinan J."/>
            <person name="Larsson K.H."/>
            <person name="Matsuura K."/>
            <person name="Barry K."/>
            <person name="Labutti K."/>
            <person name="Kuo R."/>
            <person name="Ohm R.A."/>
            <person name="Bhattacharya S.S."/>
            <person name="Shirouzu T."/>
            <person name="Yoshinaga Y."/>
            <person name="Martin F.M."/>
            <person name="Grigoriev I.V."/>
            <person name="Hibbett D.S."/>
        </authorList>
    </citation>
    <scope>NUCLEOTIDE SEQUENCE [LARGE SCALE GENOMIC DNA]</scope>
    <source>
        <strain evidence="12 13">CBS 109695</strain>
    </source>
</reference>
<dbReference type="InterPro" id="IPR039859">
    <property type="entry name" value="PFA4/ZDH16/20/ERF2-like"/>
</dbReference>
<feature type="transmembrane region" description="Helical" evidence="10">
    <location>
        <begin position="225"/>
        <end position="249"/>
    </location>
</feature>
<evidence type="ECO:0000313" key="13">
    <source>
        <dbReference type="Proteomes" id="UP000076532"/>
    </source>
</evidence>
<evidence type="ECO:0000256" key="10">
    <source>
        <dbReference type="RuleBase" id="RU079119"/>
    </source>
</evidence>
<name>A0A166H861_9AGAM</name>
<comment type="domain">
    <text evidence="10">The DHHC domain is required for palmitoyltransferase activity.</text>
</comment>
<evidence type="ECO:0000256" key="8">
    <source>
        <dbReference type="ARBA" id="ARBA00023315"/>
    </source>
</evidence>
<sequence>MASEAPLLSLELQAPTIHRSNGSDDGEDEGGPKRWYHYTPVALIVAFALAPHPSILRILVNYHLQVLESPFSFGVHLLALYSLTFGIFASLIVCISRDPGAVSNSENGRDDLRDANGDLDLTEAFMAPEADSDYPLPGTFCFKCQAARPERAHHCSTCGRCILKMDHHCAWLATCVGHRTYPAFIHFLGCTTLFSLYVAVFSVNALVFAFKNPLAIDTVTPIHELFLSFAGIVFTLVIGAFFLYHVYLVSTNQSTLESLTPFMLLRYLPPPSPASPSSLSHGLSPQRRLLDENRMSSAQRRVIRQAHSQIFMYDLGWKRNWAQVMGWDNRHGHGLGRAGRKRLVGWVWRIVCGGEGNGDGRTFPRNPRAPEMLARLAAELQRLDKEQ</sequence>
<protein>
    <recommendedName>
        <fullName evidence="10">Palmitoyltransferase</fullName>
        <ecNumber evidence="10">2.3.1.225</ecNumber>
    </recommendedName>
</protein>
<gene>
    <name evidence="12" type="ORF">FIBSPDRAFT_911646</name>
</gene>
<accession>A0A166H861</accession>
<organism evidence="12 13">
    <name type="scientific">Athelia psychrophila</name>
    <dbReference type="NCBI Taxonomy" id="1759441"/>
    <lineage>
        <taxon>Eukaryota</taxon>
        <taxon>Fungi</taxon>
        <taxon>Dikarya</taxon>
        <taxon>Basidiomycota</taxon>
        <taxon>Agaricomycotina</taxon>
        <taxon>Agaricomycetes</taxon>
        <taxon>Agaricomycetidae</taxon>
        <taxon>Atheliales</taxon>
        <taxon>Atheliaceae</taxon>
        <taxon>Athelia</taxon>
    </lineage>
</organism>
<evidence type="ECO:0000313" key="12">
    <source>
        <dbReference type="EMBL" id="KZP18583.1"/>
    </source>
</evidence>
<evidence type="ECO:0000256" key="4">
    <source>
        <dbReference type="ARBA" id="ARBA00022989"/>
    </source>
</evidence>
<feature type="transmembrane region" description="Helical" evidence="10">
    <location>
        <begin position="187"/>
        <end position="210"/>
    </location>
</feature>
<keyword evidence="4 10" id="KW-1133">Transmembrane helix</keyword>
<keyword evidence="3 10" id="KW-0812">Transmembrane</keyword>
<keyword evidence="2 10" id="KW-0808">Transferase</keyword>
<proteinExistence type="inferred from homology"/>
<evidence type="ECO:0000256" key="6">
    <source>
        <dbReference type="ARBA" id="ARBA00023139"/>
    </source>
</evidence>
<comment type="catalytic activity">
    <reaction evidence="9 10">
        <text>L-cysteinyl-[protein] + hexadecanoyl-CoA = S-hexadecanoyl-L-cysteinyl-[protein] + CoA</text>
        <dbReference type="Rhea" id="RHEA:36683"/>
        <dbReference type="Rhea" id="RHEA-COMP:10131"/>
        <dbReference type="Rhea" id="RHEA-COMP:11032"/>
        <dbReference type="ChEBI" id="CHEBI:29950"/>
        <dbReference type="ChEBI" id="CHEBI:57287"/>
        <dbReference type="ChEBI" id="CHEBI:57379"/>
        <dbReference type="ChEBI" id="CHEBI:74151"/>
        <dbReference type="EC" id="2.3.1.225"/>
    </reaction>
</comment>
<evidence type="ECO:0000256" key="9">
    <source>
        <dbReference type="ARBA" id="ARBA00048048"/>
    </source>
</evidence>
<dbReference type="AlphaFoldDB" id="A0A166H861"/>
<evidence type="ECO:0000259" key="11">
    <source>
        <dbReference type="Pfam" id="PF01529"/>
    </source>
</evidence>
<feature type="domain" description="Palmitoyltransferase DHHC" evidence="11">
    <location>
        <begin position="139"/>
        <end position="259"/>
    </location>
</feature>
<dbReference type="STRING" id="436010.A0A166H861"/>
<dbReference type="GO" id="GO:0016020">
    <property type="term" value="C:membrane"/>
    <property type="evidence" value="ECO:0007669"/>
    <property type="project" value="UniProtKB-SubCell"/>
</dbReference>
<keyword evidence="13" id="KW-1185">Reference proteome</keyword>
<dbReference type="PROSITE" id="PS50216">
    <property type="entry name" value="DHHC"/>
    <property type="match status" value="1"/>
</dbReference>
<keyword evidence="8 10" id="KW-0012">Acyltransferase</keyword>
<keyword evidence="6" id="KW-0564">Palmitate</keyword>
<dbReference type="OrthoDB" id="9909019at2759"/>
<feature type="transmembrane region" description="Helical" evidence="10">
    <location>
        <begin position="41"/>
        <end position="59"/>
    </location>
</feature>
<evidence type="ECO:0000256" key="2">
    <source>
        <dbReference type="ARBA" id="ARBA00022679"/>
    </source>
</evidence>
<keyword evidence="5 10" id="KW-0472">Membrane</keyword>
<dbReference type="GO" id="GO:0019706">
    <property type="term" value="F:protein-cysteine S-palmitoyltransferase activity"/>
    <property type="evidence" value="ECO:0007669"/>
    <property type="project" value="UniProtKB-EC"/>
</dbReference>
<dbReference type="EC" id="2.3.1.225" evidence="10"/>
<comment type="similarity">
    <text evidence="10">Belongs to the DHHC palmitoyltransferase family.</text>
</comment>
<comment type="subcellular location">
    <subcellularLocation>
        <location evidence="1">Membrane</location>
        <topology evidence="1">Multi-pass membrane protein</topology>
    </subcellularLocation>
</comment>
<dbReference type="Proteomes" id="UP000076532">
    <property type="component" value="Unassembled WGS sequence"/>
</dbReference>
<dbReference type="InterPro" id="IPR001594">
    <property type="entry name" value="Palmitoyltrfase_DHHC"/>
</dbReference>
<evidence type="ECO:0000256" key="7">
    <source>
        <dbReference type="ARBA" id="ARBA00023288"/>
    </source>
</evidence>
<feature type="transmembrane region" description="Helical" evidence="10">
    <location>
        <begin position="71"/>
        <end position="95"/>
    </location>
</feature>
<dbReference type="Pfam" id="PF01529">
    <property type="entry name" value="DHHC"/>
    <property type="match status" value="1"/>
</dbReference>
<dbReference type="EMBL" id="KV417571">
    <property type="protein sequence ID" value="KZP18583.1"/>
    <property type="molecule type" value="Genomic_DNA"/>
</dbReference>
<evidence type="ECO:0000256" key="5">
    <source>
        <dbReference type="ARBA" id="ARBA00023136"/>
    </source>
</evidence>
<dbReference type="PANTHER" id="PTHR12246">
    <property type="entry name" value="PALMITOYLTRANSFERASE ZDHHC16"/>
    <property type="match status" value="1"/>
</dbReference>
<keyword evidence="7" id="KW-0449">Lipoprotein</keyword>